<feature type="transmembrane region" description="Helical" evidence="2">
    <location>
        <begin position="142"/>
        <end position="167"/>
    </location>
</feature>
<protein>
    <submittedName>
        <fullName evidence="3">Uncharacterized protein</fullName>
    </submittedName>
</protein>
<dbReference type="Proteomes" id="UP000313359">
    <property type="component" value="Unassembled WGS sequence"/>
</dbReference>
<dbReference type="OrthoDB" id="2564696at2759"/>
<feature type="region of interest" description="Disordered" evidence="1">
    <location>
        <begin position="652"/>
        <end position="760"/>
    </location>
</feature>
<feature type="compositionally biased region" description="Polar residues" evidence="1">
    <location>
        <begin position="538"/>
        <end position="548"/>
    </location>
</feature>
<feature type="region of interest" description="Disordered" evidence="1">
    <location>
        <begin position="528"/>
        <end position="549"/>
    </location>
</feature>
<proteinExistence type="predicted"/>
<feature type="region of interest" description="Disordered" evidence="1">
    <location>
        <begin position="901"/>
        <end position="930"/>
    </location>
</feature>
<feature type="region of interest" description="Disordered" evidence="1">
    <location>
        <begin position="856"/>
        <end position="876"/>
    </location>
</feature>
<feature type="compositionally biased region" description="Polar residues" evidence="1">
    <location>
        <begin position="907"/>
        <end position="924"/>
    </location>
</feature>
<evidence type="ECO:0000256" key="2">
    <source>
        <dbReference type="SAM" id="Phobius"/>
    </source>
</evidence>
<dbReference type="EMBL" id="ML122257">
    <property type="protein sequence ID" value="RPD63085.1"/>
    <property type="molecule type" value="Genomic_DNA"/>
</dbReference>
<feature type="transmembrane region" description="Helical" evidence="2">
    <location>
        <begin position="220"/>
        <end position="245"/>
    </location>
</feature>
<feature type="region of interest" description="Disordered" evidence="1">
    <location>
        <begin position="569"/>
        <end position="597"/>
    </location>
</feature>
<reference evidence="3" key="1">
    <citation type="journal article" date="2018" name="Genome Biol. Evol.">
        <title>Genomics and development of Lentinus tigrinus, a white-rot wood-decaying mushroom with dimorphic fruiting bodies.</title>
        <authorList>
            <person name="Wu B."/>
            <person name="Xu Z."/>
            <person name="Knudson A."/>
            <person name="Carlson A."/>
            <person name="Chen N."/>
            <person name="Kovaka S."/>
            <person name="LaButti K."/>
            <person name="Lipzen A."/>
            <person name="Pennachio C."/>
            <person name="Riley R."/>
            <person name="Schakwitz W."/>
            <person name="Umezawa K."/>
            <person name="Ohm R.A."/>
            <person name="Grigoriev I.V."/>
            <person name="Nagy L.G."/>
            <person name="Gibbons J."/>
            <person name="Hibbett D."/>
        </authorList>
    </citation>
    <scope>NUCLEOTIDE SEQUENCE [LARGE SCALE GENOMIC DNA]</scope>
    <source>
        <strain evidence="3">ALCF2SS1-6</strain>
    </source>
</reference>
<keyword evidence="2" id="KW-0812">Transmembrane</keyword>
<organism evidence="3 4">
    <name type="scientific">Lentinus tigrinus ALCF2SS1-6</name>
    <dbReference type="NCBI Taxonomy" id="1328759"/>
    <lineage>
        <taxon>Eukaryota</taxon>
        <taxon>Fungi</taxon>
        <taxon>Dikarya</taxon>
        <taxon>Basidiomycota</taxon>
        <taxon>Agaricomycotina</taxon>
        <taxon>Agaricomycetes</taxon>
        <taxon>Polyporales</taxon>
        <taxon>Polyporaceae</taxon>
        <taxon>Lentinus</taxon>
    </lineage>
</organism>
<keyword evidence="4" id="KW-1185">Reference proteome</keyword>
<keyword evidence="2" id="KW-1133">Transmembrane helix</keyword>
<feature type="transmembrane region" description="Helical" evidence="2">
    <location>
        <begin position="52"/>
        <end position="70"/>
    </location>
</feature>
<name>A0A5C2SGZ5_9APHY</name>
<evidence type="ECO:0000256" key="1">
    <source>
        <dbReference type="SAM" id="MobiDB-lite"/>
    </source>
</evidence>
<dbReference type="STRING" id="1328759.A0A5C2SGZ5"/>
<dbReference type="AlphaFoldDB" id="A0A5C2SGZ5"/>
<feature type="transmembrane region" description="Helical" evidence="2">
    <location>
        <begin position="179"/>
        <end position="200"/>
    </location>
</feature>
<feature type="transmembrane region" description="Helical" evidence="2">
    <location>
        <begin position="23"/>
        <end position="46"/>
    </location>
</feature>
<gene>
    <name evidence="3" type="ORF">L227DRAFT_497686</name>
</gene>
<evidence type="ECO:0000313" key="3">
    <source>
        <dbReference type="EMBL" id="RPD63085.1"/>
    </source>
</evidence>
<feature type="region of interest" description="Disordered" evidence="1">
    <location>
        <begin position="423"/>
        <end position="460"/>
    </location>
</feature>
<feature type="transmembrane region" description="Helical" evidence="2">
    <location>
        <begin position="257"/>
        <end position="274"/>
    </location>
</feature>
<keyword evidence="2" id="KW-0472">Membrane</keyword>
<sequence>MVAQTVAPGAAFKSLSSNDVIQFLLADIPIFTVGILAFGTLTFFFLMKRVDRWVFCLHMSVLLAFLAAILDLTQLLSRGRDGQSDTDDAAAGVNSLISAREVFYAFANTLRFLFYWGFVAMIPLGETIPEGNHMHSGSWRRWGLVGLSLKWSTLVILFVMAILQIVYRVVAEFKKIGPVYEAEAALEIIMSAVFILKLLLNTWARYPVGSTTQSKGKMLVQYAPIIVALLFSLWIAVGNVILFEFTETALGRFMRAVELYVVLVYMLTISFHHLRHLSFFPIYRPATKGPSRSNTFNRSSIEKVDNFTDVKVAPEPVKVDNLMEALEEQYRVAQAVPPTVERNSAKSAKVESANTRQSMAARLSTWLGGARPLPRPPQEVQVQPWDIDTERGPSPVVPNAPRQWYPEEKPRLDALVIPSQVELDEDEQRGVSPLPNFPTGRPPRVVEPAPPSPVVSLKPNSSTMAVEDAELDSAKTPIPNRDWQDIEYSNAVRYSGANEDMLADALKQNYYQQQGDSASSIASNIQVISPPSDDEVSRPNSLAASQYAPSPYPMSPLASAVVTPLPRSRPLPPMPIPNRTSMLASPKSPVPPDSARSSNMSILLRQQNELDESIAALRLFSPTKQAFGMEVSQPPVEPSTYYTQYALEYPQQPGGLSPIPSVGTQEFTPPSPDLTLATPGPDRIPQSSGQSEFHFDGQPPLNRSSMDSGVIPASLPSAGKWEESRPASPAGALVPPPMPVSRFSDASSIGQRSQRKGVDSMGTQYDITSFVGNLTVPVNPKDSIMSASSAVLSDDGSVAVATVARPGILQLARPTFITQTMRMEGPLAPVGLPAQPAPSTSPIRSAASRALPQIPKPVSQTQTQPQTPPVVAEQPAAPRFRRAVGLPARPRLSVVNLTPVSEKVASPSDTATLVTSPQSGSGTPMTGKAW</sequence>
<evidence type="ECO:0000313" key="4">
    <source>
        <dbReference type="Proteomes" id="UP000313359"/>
    </source>
</evidence>
<accession>A0A5C2SGZ5</accession>